<name>A0A9P8LH59_9PEZI</name>
<evidence type="ECO:0000313" key="2">
    <source>
        <dbReference type="Proteomes" id="UP000750711"/>
    </source>
</evidence>
<dbReference type="EMBL" id="JAGHQM010000107">
    <property type="protein sequence ID" value="KAH0565334.1"/>
    <property type="molecule type" value="Genomic_DNA"/>
</dbReference>
<reference evidence="1" key="1">
    <citation type="submission" date="2021-03" db="EMBL/GenBank/DDBJ databases">
        <title>Comparative genomics and phylogenomic investigation of the class Geoglossomycetes provide insights into ecological specialization and systematics.</title>
        <authorList>
            <person name="Melie T."/>
            <person name="Pirro S."/>
            <person name="Miller A.N."/>
            <person name="Quandt A."/>
        </authorList>
    </citation>
    <scope>NUCLEOTIDE SEQUENCE</scope>
    <source>
        <strain evidence="1">CAQ_001_2017</strain>
    </source>
</reference>
<sequence length="93" mass="10000">GIVFSEYPGPMLVPSAVMIWRLWSTRKNTAAASRIITGIPIPRPTPKATLFELFELFGLVFGLELLGRDVEVETEGVGVGVGVVTAEVNGDEL</sequence>
<evidence type="ECO:0000313" key="1">
    <source>
        <dbReference type="EMBL" id="KAH0565334.1"/>
    </source>
</evidence>
<protein>
    <submittedName>
        <fullName evidence="1">Uncharacterized protein</fullName>
    </submittedName>
</protein>
<gene>
    <name evidence="1" type="ORF">GP486_001278</name>
</gene>
<accession>A0A9P8LH59</accession>
<proteinExistence type="predicted"/>
<dbReference type="AlphaFoldDB" id="A0A9P8LH59"/>
<organism evidence="1 2">
    <name type="scientific">Trichoglossum hirsutum</name>
    <dbReference type="NCBI Taxonomy" id="265104"/>
    <lineage>
        <taxon>Eukaryota</taxon>
        <taxon>Fungi</taxon>
        <taxon>Dikarya</taxon>
        <taxon>Ascomycota</taxon>
        <taxon>Pezizomycotina</taxon>
        <taxon>Geoglossomycetes</taxon>
        <taxon>Geoglossales</taxon>
        <taxon>Geoglossaceae</taxon>
        <taxon>Trichoglossum</taxon>
    </lineage>
</organism>
<comment type="caution">
    <text evidence="1">The sequence shown here is derived from an EMBL/GenBank/DDBJ whole genome shotgun (WGS) entry which is preliminary data.</text>
</comment>
<feature type="non-terminal residue" evidence="1">
    <location>
        <position position="1"/>
    </location>
</feature>
<dbReference type="Proteomes" id="UP000750711">
    <property type="component" value="Unassembled WGS sequence"/>
</dbReference>
<keyword evidence="2" id="KW-1185">Reference proteome</keyword>